<evidence type="ECO:0000313" key="2">
    <source>
        <dbReference type="Proteomes" id="UP001430065"/>
    </source>
</evidence>
<keyword evidence="2" id="KW-1185">Reference proteome</keyword>
<proteinExistence type="predicted"/>
<comment type="caution">
    <text evidence="1">The sequence shown here is derived from an EMBL/GenBank/DDBJ whole genome shotgun (WGS) entry which is preliminary data.</text>
</comment>
<reference evidence="1 2" key="1">
    <citation type="submission" date="2020-10" db="EMBL/GenBank/DDBJ databases">
        <title>Phylogeny of dyella-like bacteria.</title>
        <authorList>
            <person name="Fu J."/>
        </authorList>
    </citation>
    <scope>NUCLEOTIDE SEQUENCE [LARGE SCALE GENOMIC DNA]</scope>
    <source>
        <strain evidence="1 2">THG-B117</strain>
    </source>
</reference>
<evidence type="ECO:0000313" key="1">
    <source>
        <dbReference type="EMBL" id="MBM7120216.1"/>
    </source>
</evidence>
<dbReference type="RefSeq" id="WP_204634685.1">
    <property type="nucleotide sequence ID" value="NZ_JADIKC010000002.1"/>
</dbReference>
<protein>
    <submittedName>
        <fullName evidence="1">Uncharacterized protein</fullName>
    </submittedName>
</protein>
<name>A0ABS2JME9_9GAMM</name>
<dbReference type="Proteomes" id="UP001430065">
    <property type="component" value="Unassembled WGS sequence"/>
</dbReference>
<gene>
    <name evidence="1" type="ORF">ISP20_03500</name>
</gene>
<organism evidence="1 2">
    <name type="scientific">Dyella kyungheensis</name>
    <dbReference type="NCBI Taxonomy" id="1242174"/>
    <lineage>
        <taxon>Bacteria</taxon>
        <taxon>Pseudomonadati</taxon>
        <taxon>Pseudomonadota</taxon>
        <taxon>Gammaproteobacteria</taxon>
        <taxon>Lysobacterales</taxon>
        <taxon>Rhodanobacteraceae</taxon>
        <taxon>Dyella</taxon>
    </lineage>
</organism>
<accession>A0ABS2JME9</accession>
<sequence length="329" mass="35964">MARTTKTVWYKRARFGSDGKGAGQQDLQSVLATALAKIADPTDRLRAPTTDGGQSMVINRYAKRLNMLVGQFISFTAGQQQPVVTISKGVKEFDLTSIVATQSSAVRKEFVDGMGFFAIHGNHVLLAQSKSLGSREFEAYLNWLLIETSQVLANDVIVTVADQPSTAVMRKVAQKKLRGVTVGTPLKPVAVAEKSGKDHVLQYEASGEGFDTLRGLFGADIFDKINLTEALDSDNVFVQVTIRVKGKRTVSDDTHKMLDALATAARHMSPDDIAMEVQGVGTVKGDEIKIHKTVIVDVLAEGGLVKEDDLWQKLHEWLCELIERKQIPA</sequence>
<dbReference type="EMBL" id="JADIKC010000002">
    <property type="protein sequence ID" value="MBM7120216.1"/>
    <property type="molecule type" value="Genomic_DNA"/>
</dbReference>